<reference evidence="3" key="1">
    <citation type="journal article" date="2019" name="Int. J. Syst. Evol. Microbiol.">
        <title>The Global Catalogue of Microorganisms (GCM) 10K type strain sequencing project: providing services to taxonomists for standard genome sequencing and annotation.</title>
        <authorList>
            <consortium name="The Broad Institute Genomics Platform"/>
            <consortium name="The Broad Institute Genome Sequencing Center for Infectious Disease"/>
            <person name="Wu L."/>
            <person name="Ma J."/>
        </authorList>
    </citation>
    <scope>NUCLEOTIDE SEQUENCE [LARGE SCALE GENOMIC DNA]</scope>
    <source>
        <strain evidence="3">CGMCC 1.18578</strain>
    </source>
</reference>
<sequence length="142" mass="15250">MIGIIYSIVAGLFVSLQGIFNVRLSEKTSFWFTNTWVHGTGFLLSLIVLWMLKDGGAVKLGSVNKLYLLGGCMGVVIVFTAMKSVSALGPAYAIAIMLIVQLIATLAIESYGLFGVDRIAISANRLIGIGIMIAGIIVFKYK</sequence>
<dbReference type="RefSeq" id="WP_378113444.1">
    <property type="nucleotide sequence ID" value="NZ_JBHSNC010000054.1"/>
</dbReference>
<evidence type="ECO:0000313" key="2">
    <source>
        <dbReference type="EMBL" id="MFC5531482.1"/>
    </source>
</evidence>
<feature type="transmembrane region" description="Helical" evidence="1">
    <location>
        <begin position="91"/>
        <end position="113"/>
    </location>
</feature>
<feature type="transmembrane region" description="Helical" evidence="1">
    <location>
        <begin position="6"/>
        <end position="24"/>
    </location>
</feature>
<dbReference type="Proteomes" id="UP001596108">
    <property type="component" value="Unassembled WGS sequence"/>
</dbReference>
<evidence type="ECO:0000313" key="3">
    <source>
        <dbReference type="Proteomes" id="UP001596108"/>
    </source>
</evidence>
<feature type="transmembrane region" description="Helical" evidence="1">
    <location>
        <begin position="31"/>
        <end position="52"/>
    </location>
</feature>
<protein>
    <submittedName>
        <fullName evidence="2">DMT family transporter</fullName>
    </submittedName>
</protein>
<keyword evidence="1" id="KW-0812">Transmembrane</keyword>
<keyword evidence="3" id="KW-1185">Reference proteome</keyword>
<dbReference type="Pfam" id="PF04657">
    <property type="entry name" value="DMT_YdcZ"/>
    <property type="match status" value="1"/>
</dbReference>
<name>A0ABW0R6J5_9BACL</name>
<keyword evidence="1" id="KW-0472">Membrane</keyword>
<accession>A0ABW0R6J5</accession>
<feature type="transmembrane region" description="Helical" evidence="1">
    <location>
        <begin position="119"/>
        <end position="139"/>
    </location>
</feature>
<proteinExistence type="predicted"/>
<evidence type="ECO:0000256" key="1">
    <source>
        <dbReference type="SAM" id="Phobius"/>
    </source>
</evidence>
<dbReference type="InterPro" id="IPR006750">
    <property type="entry name" value="YdcZ"/>
</dbReference>
<dbReference type="EMBL" id="JBHSNC010000054">
    <property type="protein sequence ID" value="MFC5531482.1"/>
    <property type="molecule type" value="Genomic_DNA"/>
</dbReference>
<keyword evidence="1" id="KW-1133">Transmembrane helix</keyword>
<dbReference type="PANTHER" id="PTHR34821:SF3">
    <property type="entry name" value="MEMBRANE PROTEIN"/>
    <property type="match status" value="1"/>
</dbReference>
<gene>
    <name evidence="2" type="ORF">ACFPQ4_18845</name>
</gene>
<feature type="transmembrane region" description="Helical" evidence="1">
    <location>
        <begin position="64"/>
        <end position="82"/>
    </location>
</feature>
<dbReference type="PANTHER" id="PTHR34821">
    <property type="entry name" value="INNER MEMBRANE PROTEIN YDCZ"/>
    <property type="match status" value="1"/>
</dbReference>
<organism evidence="2 3">
    <name type="scientific">Cohnella yongneupensis</name>
    <dbReference type="NCBI Taxonomy" id="425006"/>
    <lineage>
        <taxon>Bacteria</taxon>
        <taxon>Bacillati</taxon>
        <taxon>Bacillota</taxon>
        <taxon>Bacilli</taxon>
        <taxon>Bacillales</taxon>
        <taxon>Paenibacillaceae</taxon>
        <taxon>Cohnella</taxon>
    </lineage>
</organism>
<comment type="caution">
    <text evidence="2">The sequence shown here is derived from an EMBL/GenBank/DDBJ whole genome shotgun (WGS) entry which is preliminary data.</text>
</comment>